<dbReference type="KEGG" id="hlo:J0X27_11535"/>
<keyword evidence="3" id="KW-0963">Cytoplasm</keyword>
<dbReference type="InterPro" id="IPR011704">
    <property type="entry name" value="ATPase_dyneun-rel_AAA"/>
</dbReference>
<name>A0A8A2U602_9EURY</name>
<dbReference type="CDD" id="cd00009">
    <property type="entry name" value="AAA"/>
    <property type="match status" value="1"/>
</dbReference>
<dbReference type="EMBL" id="CP071463">
    <property type="protein sequence ID" value="QSW84087.1"/>
    <property type="molecule type" value="Genomic_DNA"/>
</dbReference>
<dbReference type="InterPro" id="IPR027417">
    <property type="entry name" value="P-loop_NTPase"/>
</dbReference>
<evidence type="ECO:0000256" key="6">
    <source>
        <dbReference type="ARBA" id="ARBA00022840"/>
    </source>
</evidence>
<dbReference type="PANTHER" id="PTHR42759:SF1">
    <property type="entry name" value="MAGNESIUM-CHELATASE SUBUNIT CHLD"/>
    <property type="match status" value="1"/>
</dbReference>
<organism evidence="12 13">
    <name type="scientific">Natrinema longum</name>
    <dbReference type="NCBI Taxonomy" id="370324"/>
    <lineage>
        <taxon>Archaea</taxon>
        <taxon>Methanobacteriati</taxon>
        <taxon>Methanobacteriota</taxon>
        <taxon>Stenosarchaea group</taxon>
        <taxon>Halobacteria</taxon>
        <taxon>Halobacteriales</taxon>
        <taxon>Natrialbaceae</taxon>
        <taxon>Natrinema</taxon>
    </lineage>
</organism>
<evidence type="ECO:0000256" key="9">
    <source>
        <dbReference type="ARBA" id="ARBA00049360"/>
    </source>
</evidence>
<dbReference type="InterPro" id="IPR003593">
    <property type="entry name" value="AAA+_ATPase"/>
</dbReference>
<evidence type="ECO:0000259" key="11">
    <source>
        <dbReference type="SMART" id="SM00382"/>
    </source>
</evidence>
<keyword evidence="13" id="KW-1185">Reference proteome</keyword>
<dbReference type="GO" id="GO:0005737">
    <property type="term" value="C:cytoplasm"/>
    <property type="evidence" value="ECO:0007669"/>
    <property type="project" value="UniProtKB-SubCell"/>
</dbReference>
<reference evidence="12 13" key="1">
    <citation type="journal article" date="2006" name="Int. J. Syst. Evol. Microbiol.">
        <title>Haloterrigena longa sp. nov. and Haloterrigena limicola sp. nov., extremely halophilic archaea isolated from a salt lake.</title>
        <authorList>
            <person name="Cui H.L."/>
            <person name="Tohty D."/>
            <person name="Zhou P.J."/>
            <person name="Liu S.J."/>
        </authorList>
    </citation>
    <scope>NUCLEOTIDE SEQUENCE [LARGE SCALE GENOMIC DNA]</scope>
    <source>
        <strain evidence="12 13">ABH32</strain>
    </source>
</reference>
<dbReference type="RefSeq" id="WP_207269330.1">
    <property type="nucleotide sequence ID" value="NZ_CP071463.1"/>
</dbReference>
<evidence type="ECO:0000256" key="1">
    <source>
        <dbReference type="ARBA" id="ARBA00004496"/>
    </source>
</evidence>
<protein>
    <submittedName>
        <fullName evidence="12">Gas vesicle protein GvpN</fullName>
    </submittedName>
</protein>
<comment type="subcellular location">
    <subcellularLocation>
        <location evidence="1">Cytoplasm</location>
    </subcellularLocation>
    <subcellularLocation>
        <location evidence="8">Gas vesicle</location>
    </subcellularLocation>
</comment>
<accession>A0A8A2U602</accession>
<evidence type="ECO:0000313" key="13">
    <source>
        <dbReference type="Proteomes" id="UP000663191"/>
    </source>
</evidence>
<comment type="catalytic activity">
    <reaction evidence="9">
        <text>ATP + H2O = ADP + phosphate + H(+)</text>
        <dbReference type="Rhea" id="RHEA:13065"/>
        <dbReference type="ChEBI" id="CHEBI:15377"/>
        <dbReference type="ChEBI" id="CHEBI:15378"/>
        <dbReference type="ChEBI" id="CHEBI:30616"/>
        <dbReference type="ChEBI" id="CHEBI:43474"/>
        <dbReference type="ChEBI" id="CHEBI:456216"/>
    </reaction>
</comment>
<dbReference type="NCBIfam" id="TIGR02640">
    <property type="entry name" value="gas_vesic_GvpN"/>
    <property type="match status" value="1"/>
</dbReference>
<dbReference type="InterPro" id="IPR050764">
    <property type="entry name" value="CbbQ/NirQ/NorQ/GpvN"/>
</dbReference>
<keyword evidence="4" id="KW-0547">Nucleotide-binding</keyword>
<evidence type="ECO:0000256" key="7">
    <source>
        <dbReference type="ARBA" id="ARBA00022987"/>
    </source>
</evidence>
<feature type="compositionally biased region" description="Basic and acidic residues" evidence="10">
    <location>
        <begin position="16"/>
        <end position="38"/>
    </location>
</feature>
<dbReference type="GO" id="GO:0005524">
    <property type="term" value="F:ATP binding"/>
    <property type="evidence" value="ECO:0007669"/>
    <property type="project" value="UniProtKB-KW"/>
</dbReference>
<evidence type="ECO:0000313" key="12">
    <source>
        <dbReference type="EMBL" id="QSW84087.1"/>
    </source>
</evidence>
<dbReference type="Pfam" id="PF07728">
    <property type="entry name" value="AAA_5"/>
    <property type="match status" value="1"/>
</dbReference>
<proteinExistence type="inferred from homology"/>
<keyword evidence="5" id="KW-0378">Hydrolase</keyword>
<dbReference type="Gene3D" id="3.40.50.300">
    <property type="entry name" value="P-loop containing nucleotide triphosphate hydrolases"/>
    <property type="match status" value="1"/>
</dbReference>
<dbReference type="GO" id="GO:0016887">
    <property type="term" value="F:ATP hydrolysis activity"/>
    <property type="evidence" value="ECO:0007669"/>
    <property type="project" value="InterPro"/>
</dbReference>
<dbReference type="PANTHER" id="PTHR42759">
    <property type="entry name" value="MOXR FAMILY PROTEIN"/>
    <property type="match status" value="1"/>
</dbReference>
<feature type="domain" description="AAA+ ATPase" evidence="11">
    <location>
        <begin position="77"/>
        <end position="245"/>
    </location>
</feature>
<dbReference type="GeneID" id="63184385"/>
<dbReference type="GO" id="GO:0031411">
    <property type="term" value="C:gas vesicle"/>
    <property type="evidence" value="ECO:0007669"/>
    <property type="project" value="UniProtKB-SubCell"/>
</dbReference>
<evidence type="ECO:0000256" key="2">
    <source>
        <dbReference type="ARBA" id="ARBA00009417"/>
    </source>
</evidence>
<evidence type="ECO:0000256" key="3">
    <source>
        <dbReference type="ARBA" id="ARBA00022490"/>
    </source>
</evidence>
<dbReference type="GO" id="GO:0031412">
    <property type="term" value="P:gas vesicle organization"/>
    <property type="evidence" value="ECO:0007669"/>
    <property type="project" value="InterPro"/>
</dbReference>
<keyword evidence="7" id="KW-0304">Gas vesicle</keyword>
<dbReference type="InterPro" id="IPR013462">
    <property type="entry name" value="Gas-vesicle_GvpN"/>
</dbReference>
<sequence>MTGSSDRRVRGGRVRTSREEKRGRERRDRTRRTDEPARDASAGEVSAGSLPTPDPGPFVETPAVTAVRDRIDRWLSVDRPVHLVGPTGCGKTALALSVAQERDRPVAFVNGDADLGTSDLVGDHSGTERHSVRDKYVHNVQKSTDIVRQRWVDNPLTVAVREGATLVYNEFSRTKPIANNVLLSVFEEGVLELPGKTGSDRYVDVHPEFRAILTSNSTEYAGVHEPQDALLDRLVGIHLDFYDAETERRIVAAHVDDVDAETIAAVVDTVRRLREEVSVPVGTRAAIMATEGFTAGTDRSASTLAAVCVDVLASKVPTSDGLESLRTDVERVVSNVEVPT</sequence>
<evidence type="ECO:0000256" key="10">
    <source>
        <dbReference type="SAM" id="MobiDB-lite"/>
    </source>
</evidence>
<dbReference type="SMART" id="SM00382">
    <property type="entry name" value="AAA"/>
    <property type="match status" value="1"/>
</dbReference>
<comment type="similarity">
    <text evidence="2">Belongs to the CbbQ/NirQ/NorQ/GpvN family.</text>
</comment>
<dbReference type="SUPFAM" id="SSF52540">
    <property type="entry name" value="P-loop containing nucleoside triphosphate hydrolases"/>
    <property type="match status" value="1"/>
</dbReference>
<keyword evidence="6" id="KW-0067">ATP-binding</keyword>
<dbReference type="AlphaFoldDB" id="A0A8A2U602"/>
<evidence type="ECO:0000256" key="4">
    <source>
        <dbReference type="ARBA" id="ARBA00022741"/>
    </source>
</evidence>
<feature type="region of interest" description="Disordered" evidence="10">
    <location>
        <begin position="1"/>
        <end position="60"/>
    </location>
</feature>
<dbReference type="OrthoDB" id="45425at2157"/>
<evidence type="ECO:0000256" key="8">
    <source>
        <dbReference type="ARBA" id="ARBA00035108"/>
    </source>
</evidence>
<dbReference type="Proteomes" id="UP000663191">
    <property type="component" value="Chromosome"/>
</dbReference>
<gene>
    <name evidence="12" type="primary">gvpN</name>
    <name evidence="12" type="ORF">J0X27_11535</name>
</gene>
<evidence type="ECO:0000256" key="5">
    <source>
        <dbReference type="ARBA" id="ARBA00022801"/>
    </source>
</evidence>